<dbReference type="AlphaFoldDB" id="A0A2G6QBF8"/>
<dbReference type="InterPro" id="IPR029063">
    <property type="entry name" value="SAM-dependent_MTases_sf"/>
</dbReference>
<dbReference type="Pfam" id="PF13489">
    <property type="entry name" value="Methyltransf_23"/>
    <property type="match status" value="1"/>
</dbReference>
<keyword evidence="2 4" id="KW-0808">Transferase</keyword>
<name>A0A2G6QBF8_9BACI</name>
<evidence type="ECO:0000256" key="3">
    <source>
        <dbReference type="ARBA" id="ARBA00022691"/>
    </source>
</evidence>
<proteinExistence type="predicted"/>
<protein>
    <submittedName>
        <fullName evidence="4">SAM-dependent methyltransferase</fullName>
    </submittedName>
</protein>
<evidence type="ECO:0000256" key="1">
    <source>
        <dbReference type="ARBA" id="ARBA00022603"/>
    </source>
</evidence>
<organism evidence="4 5">
    <name type="scientific">Bacillus fungorum</name>
    <dbReference type="NCBI Taxonomy" id="2039284"/>
    <lineage>
        <taxon>Bacteria</taxon>
        <taxon>Bacillati</taxon>
        <taxon>Bacillota</taxon>
        <taxon>Bacilli</taxon>
        <taxon>Bacillales</taxon>
        <taxon>Bacillaceae</taxon>
        <taxon>Bacillus</taxon>
    </lineage>
</organism>
<dbReference type="EMBL" id="NWUW01000015">
    <property type="protein sequence ID" value="PIE93700.1"/>
    <property type="molecule type" value="Genomic_DNA"/>
</dbReference>
<dbReference type="RefSeq" id="WP_099685466.1">
    <property type="nucleotide sequence ID" value="NZ_NWUW01000015.1"/>
</dbReference>
<evidence type="ECO:0000313" key="5">
    <source>
        <dbReference type="Proteomes" id="UP000228484"/>
    </source>
</evidence>
<dbReference type="PANTHER" id="PTHR43464:SF19">
    <property type="entry name" value="UBIQUINONE BIOSYNTHESIS O-METHYLTRANSFERASE, MITOCHONDRIAL"/>
    <property type="match status" value="1"/>
</dbReference>
<dbReference type="PANTHER" id="PTHR43464">
    <property type="entry name" value="METHYLTRANSFERASE"/>
    <property type="match status" value="1"/>
</dbReference>
<dbReference type="CDD" id="cd02440">
    <property type="entry name" value="AdoMet_MTases"/>
    <property type="match status" value="1"/>
</dbReference>
<evidence type="ECO:0000313" key="4">
    <source>
        <dbReference type="EMBL" id="PIE93700.1"/>
    </source>
</evidence>
<reference evidence="4 5" key="1">
    <citation type="submission" date="2017-09" db="EMBL/GenBank/DDBJ databases">
        <title>Biocontrol bacteria screening and application from spent mushroom substrate.</title>
        <authorList>
            <person name="Sun X."/>
        </authorList>
    </citation>
    <scope>NUCLEOTIDE SEQUENCE [LARGE SCALE GENOMIC DNA]</scope>
    <source>
        <strain evidence="4 5">100374</strain>
    </source>
</reference>
<dbReference type="Gene3D" id="3.40.50.150">
    <property type="entry name" value="Vaccinia Virus protein VP39"/>
    <property type="match status" value="1"/>
</dbReference>
<dbReference type="SUPFAM" id="SSF53335">
    <property type="entry name" value="S-adenosyl-L-methionine-dependent methyltransferases"/>
    <property type="match status" value="1"/>
</dbReference>
<keyword evidence="3" id="KW-0949">S-adenosyl-L-methionine</keyword>
<keyword evidence="5" id="KW-1185">Reference proteome</keyword>
<accession>A0A2G6QBF8</accession>
<gene>
    <name evidence="4" type="ORF">CO726_19925</name>
</gene>
<dbReference type="GO" id="GO:0032259">
    <property type="term" value="P:methylation"/>
    <property type="evidence" value="ECO:0007669"/>
    <property type="project" value="UniProtKB-KW"/>
</dbReference>
<dbReference type="Proteomes" id="UP000228484">
    <property type="component" value="Unassembled WGS sequence"/>
</dbReference>
<comment type="caution">
    <text evidence="4">The sequence shown here is derived from an EMBL/GenBank/DDBJ whole genome shotgun (WGS) entry which is preliminary data.</text>
</comment>
<dbReference type="GO" id="GO:0008168">
    <property type="term" value="F:methyltransferase activity"/>
    <property type="evidence" value="ECO:0007669"/>
    <property type="project" value="UniProtKB-KW"/>
</dbReference>
<keyword evidence="1 4" id="KW-0489">Methyltransferase</keyword>
<sequence>MLDSLLRPAEPFWNEFYMNRKKDVPFFENVPDENLVSYIQKKRVSKGKVLELGCGPGRNAIYLANEGFDVTAVDVSIEGINWAKERALAKGICDSIFNLEGQNEYDFAYDSGCLHHIPPHRRMNYIELIDKSLKSGGYFGLTCFAVGDLDERNGSEITDGDVYRGWSLQGGLAYSEEKLREIFKEFEVIEIRKMKQIEQPNTMFGESFLWTALFKKK</sequence>
<evidence type="ECO:0000256" key="2">
    <source>
        <dbReference type="ARBA" id="ARBA00022679"/>
    </source>
</evidence>